<dbReference type="AlphaFoldDB" id="W3X627"/>
<reference evidence="2" key="1">
    <citation type="journal article" date="2015" name="BMC Genomics">
        <title>Genomic and transcriptomic analysis of the endophytic fungus Pestalotiopsis fici reveals its lifestyle and high potential for synthesis of natural products.</title>
        <authorList>
            <person name="Wang X."/>
            <person name="Zhang X."/>
            <person name="Liu L."/>
            <person name="Xiang M."/>
            <person name="Wang W."/>
            <person name="Sun X."/>
            <person name="Che Y."/>
            <person name="Guo L."/>
            <person name="Liu G."/>
            <person name="Guo L."/>
            <person name="Wang C."/>
            <person name="Yin W.B."/>
            <person name="Stadler M."/>
            <person name="Zhang X."/>
            <person name="Liu X."/>
        </authorList>
    </citation>
    <scope>NUCLEOTIDE SEQUENCE [LARGE SCALE GENOMIC DNA]</scope>
    <source>
        <strain evidence="2">W106-1 / CGMCC3.15140</strain>
    </source>
</reference>
<sequence>MSPAGQNGRDRAESVVVENVSYTHAMLRPPIRLYSESIPQVDPILREFAYLERATTDPDFAVQANEQVNASLGRTPGGLSVIDPNSVLGDSGRLYHGYKDGKYYFPNDAVRTIAYTMKFAC</sequence>
<dbReference type="KEGG" id="pfy:PFICI_06491"/>
<organism evidence="1 2">
    <name type="scientific">Pestalotiopsis fici (strain W106-1 / CGMCC3.15140)</name>
    <dbReference type="NCBI Taxonomy" id="1229662"/>
    <lineage>
        <taxon>Eukaryota</taxon>
        <taxon>Fungi</taxon>
        <taxon>Dikarya</taxon>
        <taxon>Ascomycota</taxon>
        <taxon>Pezizomycotina</taxon>
        <taxon>Sordariomycetes</taxon>
        <taxon>Xylariomycetidae</taxon>
        <taxon>Amphisphaeriales</taxon>
        <taxon>Sporocadaceae</taxon>
        <taxon>Pestalotiopsis</taxon>
    </lineage>
</organism>
<keyword evidence="2" id="KW-1185">Reference proteome</keyword>
<dbReference type="EMBL" id="KI912112">
    <property type="protein sequence ID" value="ETS81489.1"/>
    <property type="molecule type" value="Genomic_DNA"/>
</dbReference>
<dbReference type="Proteomes" id="UP000030651">
    <property type="component" value="Unassembled WGS sequence"/>
</dbReference>
<dbReference type="InParanoid" id="W3X627"/>
<evidence type="ECO:0000313" key="1">
    <source>
        <dbReference type="EMBL" id="ETS81489.1"/>
    </source>
</evidence>
<dbReference type="HOGENOM" id="CLU_2038862_0_0_1"/>
<dbReference type="OrthoDB" id="10551224at2759"/>
<name>W3X627_PESFW</name>
<dbReference type="GeneID" id="19271504"/>
<proteinExistence type="predicted"/>
<gene>
    <name evidence="1" type="ORF">PFICI_06491</name>
</gene>
<protein>
    <submittedName>
        <fullName evidence="1">Uncharacterized protein</fullName>
    </submittedName>
</protein>
<dbReference type="RefSeq" id="XP_007833263.1">
    <property type="nucleotide sequence ID" value="XM_007835072.1"/>
</dbReference>
<accession>W3X627</accession>
<evidence type="ECO:0000313" key="2">
    <source>
        <dbReference type="Proteomes" id="UP000030651"/>
    </source>
</evidence>